<keyword evidence="3 13" id="KW-0813">Transport</keyword>
<dbReference type="Proteomes" id="UP000050378">
    <property type="component" value="Unassembled WGS sequence"/>
</dbReference>
<feature type="chain" id="PRO_5006138086" description="Protein TonB" evidence="14">
    <location>
        <begin position="21"/>
        <end position="357"/>
    </location>
</feature>
<comment type="caution">
    <text evidence="16">The sequence shown here is derived from an EMBL/GenBank/DDBJ whole genome shotgun (WGS) entry which is preliminary data.</text>
</comment>
<dbReference type="Pfam" id="PF10345">
    <property type="entry name" value="Cohesin_load"/>
    <property type="match status" value="1"/>
</dbReference>
<evidence type="ECO:0000256" key="4">
    <source>
        <dbReference type="ARBA" id="ARBA00022475"/>
    </source>
</evidence>
<dbReference type="PANTHER" id="PTHR33446:SF14">
    <property type="entry name" value="PROTEIN TONB"/>
    <property type="match status" value="1"/>
</dbReference>
<evidence type="ECO:0000256" key="13">
    <source>
        <dbReference type="RuleBase" id="RU362123"/>
    </source>
</evidence>
<dbReference type="Gene3D" id="1.25.40.10">
    <property type="entry name" value="Tetratricopeptide repeat domain"/>
    <property type="match status" value="1"/>
</dbReference>
<evidence type="ECO:0000313" key="16">
    <source>
        <dbReference type="EMBL" id="KPM85521.1"/>
    </source>
</evidence>
<evidence type="ECO:0000256" key="7">
    <source>
        <dbReference type="ARBA" id="ARBA00022692"/>
    </source>
</evidence>
<reference evidence="16 17" key="1">
    <citation type="submission" date="2015-09" db="EMBL/GenBank/DDBJ databases">
        <title>Draft Genome Sequence of Pseudoalteromonas lipolytica UCD-48B.</title>
        <authorList>
            <person name="Krusor M."/>
            <person name="Coil D.A."/>
            <person name="Lang J.M."/>
            <person name="Eisen J.A."/>
            <person name="Alexiev A."/>
        </authorList>
    </citation>
    <scope>NUCLEOTIDE SEQUENCE [LARGE SCALE GENOMIC DNA]</scope>
    <source>
        <strain evidence="16 17">UCD-48B</strain>
    </source>
</reference>
<organism evidence="16 17">
    <name type="scientific">Pseudoalteromonas lipolytica</name>
    <dbReference type="NCBI Taxonomy" id="570156"/>
    <lineage>
        <taxon>Bacteria</taxon>
        <taxon>Pseudomonadati</taxon>
        <taxon>Pseudomonadota</taxon>
        <taxon>Gammaproteobacteria</taxon>
        <taxon>Alteromonadales</taxon>
        <taxon>Pseudoalteromonadaceae</taxon>
        <taxon>Pseudoalteromonas</taxon>
    </lineage>
</organism>
<comment type="function">
    <text evidence="13">Interacts with outer membrane receptor proteins that carry out high-affinity binding and energy dependent uptake into the periplasmic space of specific substrates. It could act to transduce energy from the cytoplasmic membrane to specific energy-requiring processes in the outer membrane, resulting in the release into the periplasm of ligands bound by these outer membrane proteins.</text>
</comment>
<dbReference type="InterPro" id="IPR011990">
    <property type="entry name" value="TPR-like_helical_dom_sf"/>
</dbReference>
<keyword evidence="10" id="KW-1133">Transmembrane helix</keyword>
<proteinExistence type="inferred from homology"/>
<dbReference type="GO" id="GO:0030288">
    <property type="term" value="C:outer membrane-bounded periplasmic space"/>
    <property type="evidence" value="ECO:0007669"/>
    <property type="project" value="InterPro"/>
</dbReference>
<dbReference type="GO" id="GO:0005886">
    <property type="term" value="C:plasma membrane"/>
    <property type="evidence" value="ECO:0007669"/>
    <property type="project" value="UniProtKB-SubCell"/>
</dbReference>
<dbReference type="PROSITE" id="PS52015">
    <property type="entry name" value="TONB_CTD"/>
    <property type="match status" value="1"/>
</dbReference>
<evidence type="ECO:0000256" key="3">
    <source>
        <dbReference type="ARBA" id="ARBA00022448"/>
    </source>
</evidence>
<accession>A0A0P7DVG6</accession>
<dbReference type="InterPro" id="IPR019440">
    <property type="entry name" value="MAU2"/>
</dbReference>
<evidence type="ECO:0000256" key="2">
    <source>
        <dbReference type="ARBA" id="ARBA00006555"/>
    </source>
</evidence>
<sequence>MKKSSLALCMALLFSQQSMANETTTQEFNDTYRAYVAAVKNQQDSSELAKKAFELGKKVYGESADNTANLAINYANSLDKSEQEQRFELYRTAYEILEQNHGKLSAQVYDSLIGMAESTPSAKRADTYLDDVIAIAEKQNSAKLVADAKMTAARILAYKGTGERYYTAKKYLEEADDYYQENLPNNAVDRISADFLVAAFAENQRKYSTAIERLNHVVSVFDQELDFDHQTELNAHSKLVHLYEKTGKSDEATKHCLAIAKMVPWKESQEQEPLYRVHPKYPKSKVQRMEDGSVVMEFEVTPSGFVDNITVVGSEGGSAFEREAVKAVKQWRYAPKFENGQAIAATSRVQLDFKINN</sequence>
<dbReference type="GO" id="GO:0015031">
    <property type="term" value="P:protein transport"/>
    <property type="evidence" value="ECO:0007669"/>
    <property type="project" value="UniProtKB-UniRule"/>
</dbReference>
<dbReference type="SUPFAM" id="SSF74653">
    <property type="entry name" value="TolA/TonB C-terminal domain"/>
    <property type="match status" value="1"/>
</dbReference>
<dbReference type="PANTHER" id="PTHR33446">
    <property type="entry name" value="PROTEIN TONB-RELATED"/>
    <property type="match status" value="1"/>
</dbReference>
<keyword evidence="12" id="KW-0131">Cell cycle</keyword>
<dbReference type="RefSeq" id="WP_054551276.1">
    <property type="nucleotide sequence ID" value="NZ_LJTC01000001.1"/>
</dbReference>
<comment type="subcellular location">
    <subcellularLocation>
        <location evidence="1 13">Cell inner membrane</location>
        <topology evidence="1 13">Single-pass membrane protein</topology>
        <orientation evidence="1 13">Periplasmic side</orientation>
    </subcellularLocation>
</comment>
<keyword evidence="14" id="KW-0732">Signal</keyword>
<protein>
    <recommendedName>
        <fullName evidence="13">Protein TonB</fullName>
    </recommendedName>
</protein>
<evidence type="ECO:0000256" key="5">
    <source>
        <dbReference type="ARBA" id="ARBA00022519"/>
    </source>
</evidence>
<dbReference type="InterPro" id="IPR037682">
    <property type="entry name" value="TonB_C"/>
</dbReference>
<keyword evidence="8" id="KW-0498">Mitosis</keyword>
<feature type="domain" description="TonB C-terminal" evidence="15">
    <location>
        <begin position="266"/>
        <end position="357"/>
    </location>
</feature>
<keyword evidence="9 13" id="KW-0653">Protein transport</keyword>
<dbReference type="InterPro" id="IPR006260">
    <property type="entry name" value="TonB/TolA_C"/>
</dbReference>
<dbReference type="Pfam" id="PF03544">
    <property type="entry name" value="TonB_C"/>
    <property type="match status" value="1"/>
</dbReference>
<dbReference type="InterPro" id="IPR003538">
    <property type="entry name" value="TonB"/>
</dbReference>
<dbReference type="STRING" id="570156.AOG27_01685"/>
<dbReference type="PRINTS" id="PR01374">
    <property type="entry name" value="TONBPROTEIN"/>
</dbReference>
<evidence type="ECO:0000259" key="15">
    <source>
        <dbReference type="PROSITE" id="PS52015"/>
    </source>
</evidence>
<name>A0A0P7DVG6_9GAMM</name>
<dbReference type="GO" id="GO:0051301">
    <property type="term" value="P:cell division"/>
    <property type="evidence" value="ECO:0007669"/>
    <property type="project" value="UniProtKB-KW"/>
</dbReference>
<evidence type="ECO:0000313" key="17">
    <source>
        <dbReference type="Proteomes" id="UP000050378"/>
    </source>
</evidence>
<evidence type="ECO:0000256" key="1">
    <source>
        <dbReference type="ARBA" id="ARBA00004383"/>
    </source>
</evidence>
<dbReference type="NCBIfam" id="TIGR01352">
    <property type="entry name" value="tonB_Cterm"/>
    <property type="match status" value="1"/>
</dbReference>
<evidence type="ECO:0000256" key="11">
    <source>
        <dbReference type="ARBA" id="ARBA00023136"/>
    </source>
</evidence>
<dbReference type="GO" id="GO:0007064">
    <property type="term" value="P:mitotic sister chromatid cohesion"/>
    <property type="evidence" value="ECO:0007669"/>
    <property type="project" value="InterPro"/>
</dbReference>
<feature type="signal peptide" evidence="14">
    <location>
        <begin position="1"/>
        <end position="20"/>
    </location>
</feature>
<evidence type="ECO:0000256" key="8">
    <source>
        <dbReference type="ARBA" id="ARBA00022776"/>
    </source>
</evidence>
<dbReference type="PATRIC" id="fig|570156.3.peg.333"/>
<gene>
    <name evidence="16" type="ORF">AOG27_01685</name>
</gene>
<keyword evidence="7" id="KW-0812">Transmembrane</keyword>
<evidence type="ECO:0000256" key="12">
    <source>
        <dbReference type="ARBA" id="ARBA00023306"/>
    </source>
</evidence>
<evidence type="ECO:0000256" key="9">
    <source>
        <dbReference type="ARBA" id="ARBA00022927"/>
    </source>
</evidence>
<dbReference type="GO" id="GO:0031992">
    <property type="term" value="F:energy transducer activity"/>
    <property type="evidence" value="ECO:0007669"/>
    <property type="project" value="InterPro"/>
</dbReference>
<dbReference type="EMBL" id="LJTC01000001">
    <property type="protein sequence ID" value="KPM85521.1"/>
    <property type="molecule type" value="Genomic_DNA"/>
</dbReference>
<evidence type="ECO:0000256" key="14">
    <source>
        <dbReference type="SAM" id="SignalP"/>
    </source>
</evidence>
<keyword evidence="13" id="KW-0735">Signal-anchor</keyword>
<keyword evidence="11" id="KW-0472">Membrane</keyword>
<comment type="similarity">
    <text evidence="2 13">Belongs to the TonB family.</text>
</comment>
<keyword evidence="5 13" id="KW-0997">Cell inner membrane</keyword>
<keyword evidence="4 13" id="KW-1003">Cell membrane</keyword>
<dbReference type="Gene3D" id="3.30.2420.10">
    <property type="entry name" value="TonB"/>
    <property type="match status" value="1"/>
</dbReference>
<dbReference type="InterPro" id="IPR051045">
    <property type="entry name" value="TonB-dependent_transducer"/>
</dbReference>
<evidence type="ECO:0000256" key="6">
    <source>
        <dbReference type="ARBA" id="ARBA00022618"/>
    </source>
</evidence>
<dbReference type="AlphaFoldDB" id="A0A0P7DVG6"/>
<dbReference type="SUPFAM" id="SSF48452">
    <property type="entry name" value="TPR-like"/>
    <property type="match status" value="1"/>
</dbReference>
<evidence type="ECO:0000256" key="10">
    <source>
        <dbReference type="ARBA" id="ARBA00022989"/>
    </source>
</evidence>
<keyword evidence="6" id="KW-0132">Cell division</keyword>
<dbReference type="OrthoDB" id="1628901at2"/>
<dbReference type="GO" id="GO:0015891">
    <property type="term" value="P:siderophore transport"/>
    <property type="evidence" value="ECO:0007669"/>
    <property type="project" value="InterPro"/>
</dbReference>
<dbReference type="GO" id="GO:0055085">
    <property type="term" value="P:transmembrane transport"/>
    <property type="evidence" value="ECO:0007669"/>
    <property type="project" value="InterPro"/>
</dbReference>